<gene>
    <name evidence="1" type="ORF">FGO68_gene14770</name>
</gene>
<sequence length="129" mass="14604">MHLQLLYRAIIQGKICRPQLLRALLTVQNALVQNALSKSNISNLSGQHTRVNNLLYCAFIAIVVSKETDVQYAKQGLYIEIIMANMRERNYYASNTTRAHLQAKQHGCLTIQQCAYGQHTGQTDYGNLH</sequence>
<dbReference type="EMBL" id="RRYP01035181">
    <property type="protein sequence ID" value="TNV70602.1"/>
    <property type="molecule type" value="Genomic_DNA"/>
</dbReference>
<reference evidence="1" key="1">
    <citation type="submission" date="2019-06" db="EMBL/GenBank/DDBJ databases">
        <authorList>
            <person name="Zheng W."/>
        </authorList>
    </citation>
    <scope>NUCLEOTIDE SEQUENCE</scope>
    <source>
        <strain evidence="1">QDHG01</strain>
    </source>
</reference>
<dbReference type="Proteomes" id="UP000785679">
    <property type="component" value="Unassembled WGS sequence"/>
</dbReference>
<evidence type="ECO:0000313" key="1">
    <source>
        <dbReference type="EMBL" id="TNV70602.1"/>
    </source>
</evidence>
<protein>
    <submittedName>
        <fullName evidence="1">Uncharacterized protein</fullName>
    </submittedName>
</protein>
<evidence type="ECO:0000313" key="2">
    <source>
        <dbReference type="Proteomes" id="UP000785679"/>
    </source>
</evidence>
<proteinExistence type="predicted"/>
<name>A0A8J8N917_HALGN</name>
<comment type="caution">
    <text evidence="1">The sequence shown here is derived from an EMBL/GenBank/DDBJ whole genome shotgun (WGS) entry which is preliminary data.</text>
</comment>
<organism evidence="1 2">
    <name type="scientific">Halteria grandinella</name>
    <dbReference type="NCBI Taxonomy" id="5974"/>
    <lineage>
        <taxon>Eukaryota</taxon>
        <taxon>Sar</taxon>
        <taxon>Alveolata</taxon>
        <taxon>Ciliophora</taxon>
        <taxon>Intramacronucleata</taxon>
        <taxon>Spirotrichea</taxon>
        <taxon>Stichotrichia</taxon>
        <taxon>Sporadotrichida</taxon>
        <taxon>Halteriidae</taxon>
        <taxon>Halteria</taxon>
    </lineage>
</organism>
<keyword evidence="2" id="KW-1185">Reference proteome</keyword>
<dbReference type="AlphaFoldDB" id="A0A8J8N917"/>
<accession>A0A8J8N917</accession>